<evidence type="ECO:0000313" key="2">
    <source>
        <dbReference type="EMBL" id="CBI06716.1"/>
    </source>
</evidence>
<dbReference type="InterPro" id="IPR008258">
    <property type="entry name" value="Transglycosylase_SLT_dom_1"/>
</dbReference>
<dbReference type="CDD" id="cd00254">
    <property type="entry name" value="LT-like"/>
    <property type="match status" value="1"/>
</dbReference>
<dbReference type="InterPro" id="IPR023346">
    <property type="entry name" value="Lysozyme-like_dom_sf"/>
</dbReference>
<proteinExistence type="predicted"/>
<dbReference type="Gene3D" id="1.10.530.10">
    <property type="match status" value="1"/>
</dbReference>
<dbReference type="GO" id="GO:0008933">
    <property type="term" value="F:peptidoglycan lytic transglycosylase activity"/>
    <property type="evidence" value="ECO:0007669"/>
    <property type="project" value="InterPro"/>
</dbReference>
<name>E6QHK2_9ZZZZ</name>
<dbReference type="SUPFAM" id="SSF53955">
    <property type="entry name" value="Lysozyme-like"/>
    <property type="match status" value="1"/>
</dbReference>
<dbReference type="Pfam" id="PF01464">
    <property type="entry name" value="SLT"/>
    <property type="match status" value="1"/>
</dbReference>
<gene>
    <name evidence="2" type="ORF">CARN6_2833</name>
</gene>
<dbReference type="EMBL" id="CABQ01000010">
    <property type="protein sequence ID" value="CBI06716.1"/>
    <property type="molecule type" value="Genomic_DNA"/>
</dbReference>
<evidence type="ECO:0000259" key="1">
    <source>
        <dbReference type="Pfam" id="PF01464"/>
    </source>
</evidence>
<protein>
    <submittedName>
        <fullName evidence="2">Lytic transglycosylase, catalytic</fullName>
    </submittedName>
</protein>
<feature type="domain" description="Transglycosylase SLT" evidence="1">
    <location>
        <begin position="135"/>
        <end position="234"/>
    </location>
</feature>
<organism evidence="2">
    <name type="scientific">mine drainage metagenome</name>
    <dbReference type="NCBI Taxonomy" id="410659"/>
    <lineage>
        <taxon>unclassified sequences</taxon>
        <taxon>metagenomes</taxon>
        <taxon>ecological metagenomes</taxon>
    </lineage>
</organism>
<dbReference type="PANTHER" id="PTHR37423">
    <property type="entry name" value="SOLUBLE LYTIC MUREIN TRANSGLYCOSYLASE-RELATED"/>
    <property type="match status" value="1"/>
</dbReference>
<dbReference type="GO" id="GO:0000270">
    <property type="term" value="P:peptidoglycan metabolic process"/>
    <property type="evidence" value="ECO:0007669"/>
    <property type="project" value="InterPro"/>
</dbReference>
<dbReference type="InterPro" id="IPR000189">
    <property type="entry name" value="Transglyc_AS"/>
</dbReference>
<dbReference type="PROSITE" id="PS00922">
    <property type="entry name" value="TRANSGLYCOSYLASE"/>
    <property type="match status" value="1"/>
</dbReference>
<dbReference type="GO" id="GO:0016020">
    <property type="term" value="C:membrane"/>
    <property type="evidence" value="ECO:0007669"/>
    <property type="project" value="InterPro"/>
</dbReference>
<accession>E6QHK2</accession>
<sequence>MREQSMTHRDLSNPPRPWPVETILKMALLALAFASLTVSATARAADQVAERVQLANGFSMQCNHHALVNGKFRIYPHADETEFLDLDAATVTAVTSVELSPVAPGAVPTSVSEPERATDRIIDRLTPAELHQMLTSAGSQHNLDADLLASVVQAESNGNARAVSRAGAAGLMQLMPQTARQLGVSNTFAPDQNIHGGAAYLDQMLTRYHDNLALALAAYNAGPEAVDRYHGIPPYRETQLYVARVIHLFNQRVATRRVQQNQANNHIASAE</sequence>
<comment type="caution">
    <text evidence="2">The sequence shown here is derived from an EMBL/GenBank/DDBJ whole genome shotgun (WGS) entry which is preliminary data.</text>
</comment>
<reference evidence="2" key="1">
    <citation type="submission" date="2009-10" db="EMBL/GenBank/DDBJ databases">
        <title>Diversity of trophic interactions inside an arsenic-rich microbial ecosystem.</title>
        <authorList>
            <person name="Bertin P.N."/>
            <person name="Heinrich-Salmeron A."/>
            <person name="Pelletier E."/>
            <person name="Goulhen-Chollet F."/>
            <person name="Arsene-Ploetze F."/>
            <person name="Gallien S."/>
            <person name="Calteau A."/>
            <person name="Vallenet D."/>
            <person name="Casiot C."/>
            <person name="Chane-Woon-Ming B."/>
            <person name="Giloteaux L."/>
            <person name="Barakat M."/>
            <person name="Bonnefoy V."/>
            <person name="Bruneel O."/>
            <person name="Chandler M."/>
            <person name="Cleiss J."/>
            <person name="Duran R."/>
            <person name="Elbaz-Poulichet F."/>
            <person name="Fonknechten N."/>
            <person name="Lauga B."/>
            <person name="Mornico D."/>
            <person name="Ortet P."/>
            <person name="Schaeffer C."/>
            <person name="Siguier P."/>
            <person name="Alexander Thil Smith A."/>
            <person name="Van Dorsselaer A."/>
            <person name="Weissenbach J."/>
            <person name="Medigue C."/>
            <person name="Le Paslier D."/>
        </authorList>
    </citation>
    <scope>NUCLEOTIDE SEQUENCE</scope>
</reference>
<dbReference type="AlphaFoldDB" id="E6QHK2"/>
<dbReference type="PANTHER" id="PTHR37423:SF2">
    <property type="entry name" value="MEMBRANE-BOUND LYTIC MUREIN TRANSGLYCOSYLASE C"/>
    <property type="match status" value="1"/>
</dbReference>